<accession>A0A9D4X0N3</accession>
<evidence type="ECO:0000256" key="1">
    <source>
        <dbReference type="SAM" id="Phobius"/>
    </source>
</evidence>
<dbReference type="AlphaFoldDB" id="A0A9D4X0N3"/>
<keyword evidence="1" id="KW-1133">Transmembrane helix</keyword>
<feature type="transmembrane region" description="Helical" evidence="1">
    <location>
        <begin position="14"/>
        <end position="36"/>
    </location>
</feature>
<dbReference type="Proteomes" id="UP001058974">
    <property type="component" value="Chromosome 5"/>
</dbReference>
<name>A0A9D4X0N3_PEA</name>
<evidence type="ECO:0000313" key="3">
    <source>
        <dbReference type="Proteomes" id="UP001058974"/>
    </source>
</evidence>
<dbReference type="EMBL" id="JAMSHJ010000005">
    <property type="protein sequence ID" value="KAI5411986.1"/>
    <property type="molecule type" value="Genomic_DNA"/>
</dbReference>
<sequence length="97" mass="10804">MITRRIPGVVPRTFIGALLVSLVTSPIVLTASLLHLPKFYALLKGSLLLICSSNGPRMHRTVYTKISSPSDHANLYRVELLSRDLTSQYFVCELFKG</sequence>
<keyword evidence="1" id="KW-0472">Membrane</keyword>
<protein>
    <submittedName>
        <fullName evidence="2">Uncharacterized protein</fullName>
    </submittedName>
</protein>
<comment type="caution">
    <text evidence="2">The sequence shown here is derived from an EMBL/GenBank/DDBJ whole genome shotgun (WGS) entry which is preliminary data.</text>
</comment>
<organism evidence="2 3">
    <name type="scientific">Pisum sativum</name>
    <name type="common">Garden pea</name>
    <name type="synonym">Lathyrus oleraceus</name>
    <dbReference type="NCBI Taxonomy" id="3888"/>
    <lineage>
        <taxon>Eukaryota</taxon>
        <taxon>Viridiplantae</taxon>
        <taxon>Streptophyta</taxon>
        <taxon>Embryophyta</taxon>
        <taxon>Tracheophyta</taxon>
        <taxon>Spermatophyta</taxon>
        <taxon>Magnoliopsida</taxon>
        <taxon>eudicotyledons</taxon>
        <taxon>Gunneridae</taxon>
        <taxon>Pentapetalae</taxon>
        <taxon>rosids</taxon>
        <taxon>fabids</taxon>
        <taxon>Fabales</taxon>
        <taxon>Fabaceae</taxon>
        <taxon>Papilionoideae</taxon>
        <taxon>50 kb inversion clade</taxon>
        <taxon>NPAAA clade</taxon>
        <taxon>Hologalegina</taxon>
        <taxon>IRL clade</taxon>
        <taxon>Fabeae</taxon>
        <taxon>Lathyrus</taxon>
    </lineage>
</organism>
<keyword evidence="3" id="KW-1185">Reference proteome</keyword>
<dbReference type="Gramene" id="Psat05G0688500-T1">
    <property type="protein sequence ID" value="KAI5411986.1"/>
    <property type="gene ID" value="KIW84_056885"/>
</dbReference>
<proteinExistence type="predicted"/>
<gene>
    <name evidence="2" type="ORF">KIW84_056885</name>
</gene>
<keyword evidence="1" id="KW-0812">Transmembrane</keyword>
<evidence type="ECO:0000313" key="2">
    <source>
        <dbReference type="EMBL" id="KAI5411986.1"/>
    </source>
</evidence>
<reference evidence="2 3" key="1">
    <citation type="journal article" date="2022" name="Nat. Genet.">
        <title>Improved pea reference genome and pan-genome highlight genomic features and evolutionary characteristics.</title>
        <authorList>
            <person name="Yang T."/>
            <person name="Liu R."/>
            <person name="Luo Y."/>
            <person name="Hu S."/>
            <person name="Wang D."/>
            <person name="Wang C."/>
            <person name="Pandey M.K."/>
            <person name="Ge S."/>
            <person name="Xu Q."/>
            <person name="Li N."/>
            <person name="Li G."/>
            <person name="Huang Y."/>
            <person name="Saxena R.K."/>
            <person name="Ji Y."/>
            <person name="Li M."/>
            <person name="Yan X."/>
            <person name="He Y."/>
            <person name="Liu Y."/>
            <person name="Wang X."/>
            <person name="Xiang C."/>
            <person name="Varshney R.K."/>
            <person name="Ding H."/>
            <person name="Gao S."/>
            <person name="Zong X."/>
        </authorList>
    </citation>
    <scope>NUCLEOTIDE SEQUENCE [LARGE SCALE GENOMIC DNA]</scope>
    <source>
        <strain evidence="2 3">cv. Zhongwan 6</strain>
    </source>
</reference>